<gene>
    <name evidence="3" type="ORF">F9L07_03325</name>
</gene>
<name>A0A7J5E5B7_NOCSI</name>
<dbReference type="InterPro" id="IPR048716">
    <property type="entry name" value="Phosphatase-like_N"/>
</dbReference>
<dbReference type="InterPro" id="IPR036196">
    <property type="entry name" value="Ptyr_pPase_sf"/>
</dbReference>
<keyword evidence="1" id="KW-0059">Arsenical resistance</keyword>
<protein>
    <submittedName>
        <fullName evidence="3">Low molecular weight phosphatase family protein</fullName>
    </submittedName>
</protein>
<evidence type="ECO:0000259" key="2">
    <source>
        <dbReference type="SMART" id="SM00226"/>
    </source>
</evidence>
<dbReference type="Gene3D" id="3.40.50.2300">
    <property type="match status" value="1"/>
</dbReference>
<dbReference type="EMBL" id="WBVM01000001">
    <property type="protein sequence ID" value="KAB2813353.1"/>
    <property type="molecule type" value="Genomic_DNA"/>
</dbReference>
<dbReference type="AlphaFoldDB" id="A0A7J5E5B7"/>
<feature type="domain" description="Phosphotyrosine protein phosphatase I" evidence="2">
    <location>
        <begin position="39"/>
        <end position="164"/>
    </location>
</feature>
<comment type="caution">
    <text evidence="3">The sequence shown here is derived from an EMBL/GenBank/DDBJ whole genome shotgun (WGS) entry which is preliminary data.</text>
</comment>
<accession>A0A7J5E5B7</accession>
<evidence type="ECO:0000313" key="4">
    <source>
        <dbReference type="Proteomes" id="UP000449906"/>
    </source>
</evidence>
<evidence type="ECO:0000313" key="3">
    <source>
        <dbReference type="EMBL" id="KAB2813353.1"/>
    </source>
</evidence>
<proteinExistence type="predicted"/>
<dbReference type="Gene3D" id="1.10.8.1060">
    <property type="entry name" value="Corynebacterium glutamicum thioredoxin-dependent arsenate reductase, N-terminal domain"/>
    <property type="match status" value="1"/>
</dbReference>
<dbReference type="Pfam" id="PF01451">
    <property type="entry name" value="LMWPc"/>
    <property type="match status" value="1"/>
</dbReference>
<dbReference type="InterPro" id="IPR023485">
    <property type="entry name" value="Ptyr_pPase"/>
</dbReference>
<evidence type="ECO:0000256" key="1">
    <source>
        <dbReference type="ARBA" id="ARBA00022849"/>
    </source>
</evidence>
<reference evidence="3 4" key="1">
    <citation type="submission" date="2019-09" db="EMBL/GenBank/DDBJ databases">
        <title>Pimelobacter sp. isolated from Paulinella.</title>
        <authorList>
            <person name="Jeong S.E."/>
        </authorList>
    </citation>
    <scope>NUCLEOTIDE SEQUENCE [LARGE SCALE GENOMIC DNA]</scope>
    <source>
        <strain evidence="3 4">Pch-N</strain>
    </source>
</reference>
<organism evidence="3 4">
    <name type="scientific">Nocardioides simplex</name>
    <name type="common">Arthrobacter simplex</name>
    <dbReference type="NCBI Taxonomy" id="2045"/>
    <lineage>
        <taxon>Bacteria</taxon>
        <taxon>Bacillati</taxon>
        <taxon>Actinomycetota</taxon>
        <taxon>Actinomycetes</taxon>
        <taxon>Propionibacteriales</taxon>
        <taxon>Nocardioidaceae</taxon>
        <taxon>Pimelobacter</taxon>
    </lineage>
</organism>
<dbReference type="GO" id="GO:0046685">
    <property type="term" value="P:response to arsenic-containing substance"/>
    <property type="evidence" value="ECO:0007669"/>
    <property type="project" value="UniProtKB-KW"/>
</dbReference>
<dbReference type="SMART" id="SM00226">
    <property type="entry name" value="LMWPc"/>
    <property type="match status" value="1"/>
</dbReference>
<dbReference type="Proteomes" id="UP000449906">
    <property type="component" value="Unassembled WGS sequence"/>
</dbReference>
<dbReference type="PANTHER" id="PTHR43428:SF1">
    <property type="entry name" value="ARSENATE REDUCTASE"/>
    <property type="match status" value="1"/>
</dbReference>
<sequence length="170" mass="18424">MIASRARVRQFLPQLTARFAADRLEALASLDEVGGRARDDVLFVCVRNAGRSQIAAALMRERVGSAVRVRTAGSIPGFQLDPVVQDELARRGVDTLTEFPRPLTAEVVQASGVVITMGCGDACPVVPGRRYVDWQVDDPVGRTAQEVRRIVDDIAGRVDRLIIEMGVAAV</sequence>
<dbReference type="PANTHER" id="PTHR43428">
    <property type="entry name" value="ARSENATE REDUCTASE"/>
    <property type="match status" value="1"/>
</dbReference>
<dbReference type="Pfam" id="PF21234">
    <property type="entry name" value="Phosphatase-like_N"/>
    <property type="match status" value="1"/>
</dbReference>
<dbReference type="SUPFAM" id="SSF52788">
    <property type="entry name" value="Phosphotyrosine protein phosphatases I"/>
    <property type="match status" value="1"/>
</dbReference>